<dbReference type="Gene3D" id="3.30.450.20">
    <property type="entry name" value="PAS domain"/>
    <property type="match status" value="1"/>
</dbReference>
<proteinExistence type="predicted"/>
<feature type="non-terminal residue" evidence="1">
    <location>
        <position position="1"/>
    </location>
</feature>
<evidence type="ECO:0000313" key="1">
    <source>
        <dbReference type="EMBL" id="MEQ2289058.1"/>
    </source>
</evidence>
<reference evidence="1 2" key="1">
    <citation type="submission" date="2021-06" db="EMBL/GenBank/DDBJ databases">
        <authorList>
            <person name="Palmer J.M."/>
        </authorList>
    </citation>
    <scope>NUCLEOTIDE SEQUENCE [LARGE SCALE GENOMIC DNA]</scope>
    <source>
        <strain evidence="1 2">AS_MEX2019</strain>
        <tissue evidence="1">Muscle</tissue>
    </source>
</reference>
<keyword evidence="2" id="KW-1185">Reference proteome</keyword>
<sequence>IRSKMIDGETGNYTIFTLVKSQDERYIDQGQRTYTFAPVKGTDYSLALVLPNYSMHYIRATIGDTITQAKSFLGKYSPLCFSYNHLRLLTFTSTADVGC</sequence>
<organism evidence="1 2">
    <name type="scientific">Ameca splendens</name>
    <dbReference type="NCBI Taxonomy" id="208324"/>
    <lineage>
        <taxon>Eukaryota</taxon>
        <taxon>Metazoa</taxon>
        <taxon>Chordata</taxon>
        <taxon>Craniata</taxon>
        <taxon>Vertebrata</taxon>
        <taxon>Euteleostomi</taxon>
        <taxon>Actinopterygii</taxon>
        <taxon>Neopterygii</taxon>
        <taxon>Teleostei</taxon>
        <taxon>Neoteleostei</taxon>
        <taxon>Acanthomorphata</taxon>
        <taxon>Ovalentaria</taxon>
        <taxon>Atherinomorphae</taxon>
        <taxon>Cyprinodontiformes</taxon>
        <taxon>Goodeidae</taxon>
        <taxon>Ameca</taxon>
    </lineage>
</organism>
<evidence type="ECO:0000313" key="2">
    <source>
        <dbReference type="Proteomes" id="UP001469553"/>
    </source>
</evidence>
<accession>A0ABV0Y5I9</accession>
<gene>
    <name evidence="1" type="primary">CACNA2D1_4</name>
    <name evidence="1" type="ORF">AMECASPLE_029274</name>
</gene>
<dbReference type="Proteomes" id="UP001469553">
    <property type="component" value="Unassembled WGS sequence"/>
</dbReference>
<protein>
    <submittedName>
        <fullName evidence="1">Voltage-dependent calcium channel subunit alpha-2/delta-1</fullName>
    </submittedName>
</protein>
<comment type="caution">
    <text evidence="1">The sequence shown here is derived from an EMBL/GenBank/DDBJ whole genome shotgun (WGS) entry which is preliminary data.</text>
</comment>
<dbReference type="EMBL" id="JAHRIP010022141">
    <property type="protein sequence ID" value="MEQ2289058.1"/>
    <property type="molecule type" value="Genomic_DNA"/>
</dbReference>
<name>A0ABV0Y5I9_9TELE</name>